<evidence type="ECO:0000313" key="3">
    <source>
        <dbReference type="Proteomes" id="UP001141552"/>
    </source>
</evidence>
<feature type="region of interest" description="Disordered" evidence="1">
    <location>
        <begin position="80"/>
        <end position="130"/>
    </location>
</feature>
<reference evidence="2" key="1">
    <citation type="submission" date="2022-02" db="EMBL/GenBank/DDBJ databases">
        <authorList>
            <person name="Henning P.M."/>
            <person name="McCubbin A.G."/>
            <person name="Shore J.S."/>
        </authorList>
    </citation>
    <scope>NUCLEOTIDE SEQUENCE</scope>
    <source>
        <strain evidence="2">F60SS</strain>
        <tissue evidence="2">Leaves</tissue>
    </source>
</reference>
<dbReference type="Proteomes" id="UP001141552">
    <property type="component" value="Unassembled WGS sequence"/>
</dbReference>
<dbReference type="Pfam" id="PF08524">
    <property type="entry name" value="rRNA_processing"/>
    <property type="match status" value="1"/>
</dbReference>
<evidence type="ECO:0008006" key="4">
    <source>
        <dbReference type="Google" id="ProtNLM"/>
    </source>
</evidence>
<feature type="region of interest" description="Disordered" evidence="1">
    <location>
        <begin position="148"/>
        <end position="168"/>
    </location>
</feature>
<sequence length="192" mass="22277">MKNRRSEESEVNEEERMKSSKSISMKRNKKNMSRLGGGRGGLSLQAFANAKSTSAQYNPALLKKQREFYKNAKYVSKFKKTLKQQGQQSNPSPAVKPVEDENGAGESSDPGKRNKKRDSYSLKELYEKRRGEVERARMEREVIIQAKKEEREKAQARRKAEREKMFKKTRYGQPVMKYRIEHLLQAVQASKD</sequence>
<feature type="compositionally biased region" description="Basic and acidic residues" evidence="1">
    <location>
        <begin position="109"/>
        <end position="130"/>
    </location>
</feature>
<feature type="compositionally biased region" description="Polar residues" evidence="1">
    <location>
        <begin position="83"/>
        <end position="92"/>
    </location>
</feature>
<feature type="compositionally biased region" description="Basic and acidic residues" evidence="1">
    <location>
        <begin position="1"/>
        <end position="18"/>
    </location>
</feature>
<comment type="caution">
    <text evidence="2">The sequence shown here is derived from an EMBL/GenBank/DDBJ whole genome shotgun (WGS) entry which is preliminary data.</text>
</comment>
<reference evidence="2" key="2">
    <citation type="journal article" date="2023" name="Plants (Basel)">
        <title>Annotation of the Turnera subulata (Passifloraceae) Draft Genome Reveals the S-Locus Evolved after the Divergence of Turneroideae from Passifloroideae in a Stepwise Manner.</title>
        <authorList>
            <person name="Henning P.M."/>
            <person name="Roalson E.H."/>
            <person name="Mir W."/>
            <person name="McCubbin A.G."/>
            <person name="Shore J.S."/>
        </authorList>
    </citation>
    <scope>NUCLEOTIDE SEQUENCE</scope>
    <source>
        <strain evidence="2">F60SS</strain>
    </source>
</reference>
<dbReference type="EMBL" id="JAKUCV010006901">
    <property type="protein sequence ID" value="KAJ4825459.1"/>
    <property type="molecule type" value="Genomic_DNA"/>
</dbReference>
<keyword evidence="3" id="KW-1185">Reference proteome</keyword>
<dbReference type="AlphaFoldDB" id="A0A9Q0F7C6"/>
<dbReference type="PANTHER" id="PTHR15657:SF1">
    <property type="entry name" value="THYROID TRANSCRIPTION FACTOR 1-ASSOCIATED PROTEIN 26"/>
    <property type="match status" value="1"/>
</dbReference>
<gene>
    <name evidence="2" type="ORF">Tsubulata_046065</name>
</gene>
<feature type="region of interest" description="Disordered" evidence="1">
    <location>
        <begin position="1"/>
        <end position="42"/>
    </location>
</feature>
<dbReference type="PANTHER" id="PTHR15657">
    <property type="entry name" value="THYROID TRANSCRIPTION FACTOR 1-ASSOCIATED PROTEIN 26"/>
    <property type="match status" value="1"/>
</dbReference>
<proteinExistence type="predicted"/>
<organism evidence="2 3">
    <name type="scientific">Turnera subulata</name>
    <dbReference type="NCBI Taxonomy" id="218843"/>
    <lineage>
        <taxon>Eukaryota</taxon>
        <taxon>Viridiplantae</taxon>
        <taxon>Streptophyta</taxon>
        <taxon>Embryophyta</taxon>
        <taxon>Tracheophyta</taxon>
        <taxon>Spermatophyta</taxon>
        <taxon>Magnoliopsida</taxon>
        <taxon>eudicotyledons</taxon>
        <taxon>Gunneridae</taxon>
        <taxon>Pentapetalae</taxon>
        <taxon>rosids</taxon>
        <taxon>fabids</taxon>
        <taxon>Malpighiales</taxon>
        <taxon>Passifloraceae</taxon>
        <taxon>Turnera</taxon>
    </lineage>
</organism>
<dbReference type="GO" id="GO:0005634">
    <property type="term" value="C:nucleus"/>
    <property type="evidence" value="ECO:0007669"/>
    <property type="project" value="TreeGrafter"/>
</dbReference>
<protein>
    <recommendedName>
        <fullName evidence="4">rRNA-processing protein FYV7</fullName>
    </recommendedName>
</protein>
<dbReference type="OrthoDB" id="1928808at2759"/>
<evidence type="ECO:0000256" key="1">
    <source>
        <dbReference type="SAM" id="MobiDB-lite"/>
    </source>
</evidence>
<accession>A0A9Q0F7C6</accession>
<evidence type="ECO:0000313" key="2">
    <source>
        <dbReference type="EMBL" id="KAJ4825459.1"/>
    </source>
</evidence>
<name>A0A9Q0F7C6_9ROSI</name>
<dbReference type="InterPro" id="IPR013730">
    <property type="entry name" value="Fyv7/TAP26"/>
</dbReference>
<feature type="compositionally biased region" description="Basic and acidic residues" evidence="1">
    <location>
        <begin position="148"/>
        <end position="166"/>
    </location>
</feature>